<evidence type="ECO:0000313" key="2">
    <source>
        <dbReference type="Proteomes" id="UP000008544"/>
    </source>
</evidence>
<dbReference type="eggNOG" id="COG5421">
    <property type="taxonomic scope" value="Bacteria"/>
</dbReference>
<evidence type="ECO:0000313" key="1">
    <source>
        <dbReference type="EMBL" id="ACA60326.1"/>
    </source>
</evidence>
<gene>
    <name evidence="1" type="ordered locus">Daud_1833</name>
</gene>
<reference evidence="1 2" key="2">
    <citation type="journal article" date="2008" name="Science">
        <title>Environmental genomics reveals a single-species ecosystem deep within Earth.</title>
        <authorList>
            <person name="Chivian D."/>
            <person name="Brodie E.L."/>
            <person name="Alm E.J."/>
            <person name="Culley D.E."/>
            <person name="Dehal P.S."/>
            <person name="Desantis T.Z."/>
            <person name="Gihring T.M."/>
            <person name="Lapidus A."/>
            <person name="Lin L.H."/>
            <person name="Lowry S.R."/>
            <person name="Moser D.P."/>
            <person name="Richardson P.M."/>
            <person name="Southam G."/>
            <person name="Wanger G."/>
            <person name="Pratt L.M."/>
            <person name="Andersen G.L."/>
            <person name="Hazen T.C."/>
            <person name="Brockman F.J."/>
            <person name="Arkin A.P."/>
            <person name="Onstott T.C."/>
        </authorList>
    </citation>
    <scope>NUCLEOTIDE SEQUENCE [LARGE SCALE GENOMIC DNA]</scope>
    <source>
        <strain evidence="1 2">MP104C</strain>
    </source>
</reference>
<dbReference type="Proteomes" id="UP000008544">
    <property type="component" value="Chromosome"/>
</dbReference>
<dbReference type="KEGG" id="dau:Daud_1833"/>
<dbReference type="RefSeq" id="WP_012302902.1">
    <property type="nucleotide sequence ID" value="NC_010424.1"/>
</dbReference>
<sequence length="158" mass="18239">MSFIESVRENGKVRQKTVANLGRLEEFQEQKLDRLIEGLAKFSKKRWIQAEAADLLVRSAREWGTELVFGHLWDKLGLAGLLEHLLGRTEIDSPLDKAVYVMVLNRIGLRVFAEPRRKGDLQPFCIVVRAGNLKRVEWYRNDCAANGENIRDGFWESR</sequence>
<dbReference type="HOGENOM" id="CLU_1774376_0_0_9"/>
<accession>B1I5M8</accession>
<dbReference type="STRING" id="477974.Daud_1833"/>
<dbReference type="OrthoDB" id="9767746at2"/>
<keyword evidence="2" id="KW-1185">Reference proteome</keyword>
<reference evidence="2" key="1">
    <citation type="submission" date="2007-10" db="EMBL/GenBank/DDBJ databases">
        <title>Complete sequence of chromosome of Desulforudis audaxviator MP104C.</title>
        <authorList>
            <person name="Copeland A."/>
            <person name="Lucas S."/>
            <person name="Lapidus A."/>
            <person name="Barry K."/>
            <person name="Glavina del Rio T."/>
            <person name="Dalin E."/>
            <person name="Tice H."/>
            <person name="Bruce D."/>
            <person name="Pitluck S."/>
            <person name="Lowry S.R."/>
            <person name="Larimer F."/>
            <person name="Land M.L."/>
            <person name="Hauser L."/>
            <person name="Kyrpides N."/>
            <person name="Ivanova N.N."/>
            <person name="Richardson P."/>
        </authorList>
    </citation>
    <scope>NUCLEOTIDE SEQUENCE [LARGE SCALE GENOMIC DNA]</scope>
    <source>
        <strain evidence="2">MP104C</strain>
    </source>
</reference>
<organism evidence="1 2">
    <name type="scientific">Desulforudis audaxviator (strain MP104C)</name>
    <dbReference type="NCBI Taxonomy" id="477974"/>
    <lineage>
        <taxon>Bacteria</taxon>
        <taxon>Bacillati</taxon>
        <taxon>Bacillota</taxon>
        <taxon>Clostridia</taxon>
        <taxon>Thermoanaerobacterales</taxon>
        <taxon>Candidatus Desulforudaceae</taxon>
        <taxon>Candidatus Desulforudis</taxon>
    </lineage>
</organism>
<proteinExistence type="predicted"/>
<dbReference type="EMBL" id="CP000860">
    <property type="protein sequence ID" value="ACA60326.1"/>
    <property type="molecule type" value="Genomic_DNA"/>
</dbReference>
<name>B1I5M8_DESAP</name>
<protein>
    <submittedName>
        <fullName evidence="1">Uncharacterized protein</fullName>
    </submittedName>
</protein>
<dbReference type="AlphaFoldDB" id="B1I5M8"/>